<dbReference type="AlphaFoldDB" id="A0A934WYG8"/>
<protein>
    <recommendedName>
        <fullName evidence="4">DinB-like domain-containing protein</fullName>
    </recommendedName>
</protein>
<accession>A0A934WYG8</accession>
<feature type="signal peptide" evidence="1">
    <location>
        <begin position="1"/>
        <end position="23"/>
    </location>
</feature>
<keyword evidence="3" id="KW-1185">Reference proteome</keyword>
<comment type="caution">
    <text evidence="2">The sequence shown here is derived from an EMBL/GenBank/DDBJ whole genome shotgun (WGS) entry which is preliminary data.</text>
</comment>
<dbReference type="EMBL" id="JAEQBW010000003">
    <property type="protein sequence ID" value="MBK6265236.1"/>
    <property type="molecule type" value="Genomic_DNA"/>
</dbReference>
<sequence length="197" mass="22142">MIRILKHLSICILLFISAVQGKAQEGPDSTLPYSEVPEYAENYNAGTVAARMLDGLGFRFYWATEGLQKEDFDFRAGEDSRSVAETIDHIYIMTIMISNAVNQLSDGPEEGISVEEKRASVLKNIHKINKKLKNSSDEDFESFNLKFANGNELPFWNLINGPIADCIWHCGQIVTLRRMSGNPFNPDVSLLNGKLRK</sequence>
<feature type="chain" id="PRO_5036691266" description="DinB-like domain-containing protein" evidence="1">
    <location>
        <begin position="24"/>
        <end position="197"/>
    </location>
</feature>
<dbReference type="SUPFAM" id="SSF109854">
    <property type="entry name" value="DinB/YfiT-like putative metalloenzymes"/>
    <property type="match status" value="1"/>
</dbReference>
<proteinExistence type="predicted"/>
<dbReference type="RefSeq" id="WP_201430907.1">
    <property type="nucleotide sequence ID" value="NZ_JAEQBW010000003.1"/>
</dbReference>
<reference evidence="2" key="1">
    <citation type="submission" date="2021-01" db="EMBL/GenBank/DDBJ databases">
        <title>Marivirga aurantiaca sp. nov., isolated from intertidal surface sediments.</title>
        <authorList>
            <person name="Zhang M."/>
        </authorList>
    </citation>
    <scope>NUCLEOTIDE SEQUENCE</scope>
    <source>
        <strain evidence="2">S37H4</strain>
    </source>
</reference>
<evidence type="ECO:0008006" key="4">
    <source>
        <dbReference type="Google" id="ProtNLM"/>
    </source>
</evidence>
<dbReference type="Proteomes" id="UP000611723">
    <property type="component" value="Unassembled WGS sequence"/>
</dbReference>
<evidence type="ECO:0000313" key="3">
    <source>
        <dbReference type="Proteomes" id="UP000611723"/>
    </source>
</evidence>
<evidence type="ECO:0000256" key="1">
    <source>
        <dbReference type="SAM" id="SignalP"/>
    </source>
</evidence>
<gene>
    <name evidence="2" type="ORF">JKA74_09310</name>
</gene>
<dbReference type="Gene3D" id="1.20.120.450">
    <property type="entry name" value="dinb family like domain"/>
    <property type="match status" value="1"/>
</dbReference>
<dbReference type="InterPro" id="IPR034660">
    <property type="entry name" value="DinB/YfiT-like"/>
</dbReference>
<keyword evidence="1" id="KW-0732">Signal</keyword>
<evidence type="ECO:0000313" key="2">
    <source>
        <dbReference type="EMBL" id="MBK6265236.1"/>
    </source>
</evidence>
<organism evidence="2 3">
    <name type="scientific">Marivirga aurantiaca</name>
    <dbReference type="NCBI Taxonomy" id="2802615"/>
    <lineage>
        <taxon>Bacteria</taxon>
        <taxon>Pseudomonadati</taxon>
        <taxon>Bacteroidota</taxon>
        <taxon>Cytophagia</taxon>
        <taxon>Cytophagales</taxon>
        <taxon>Marivirgaceae</taxon>
        <taxon>Marivirga</taxon>
    </lineage>
</organism>
<name>A0A934WYG8_9BACT</name>